<protein>
    <submittedName>
        <fullName evidence="1">Uncharacterized protein</fullName>
    </submittedName>
</protein>
<name>A0ACC5WIF5_PANGG</name>
<accession>A0ACC5WIF5</accession>
<evidence type="ECO:0000313" key="2">
    <source>
        <dbReference type="Proteomes" id="UP000829447"/>
    </source>
</evidence>
<gene>
    <name evidence="1" type="ORF">PGIGA_G00220880</name>
</gene>
<sequence>MYTVVSQQSEQQWTEHTALGALCSAWWCWRCCSRSRLTEVSQLFNCNITFKGCAVLASALKSNPSSNLRELDLNYNKPVESGVKLLSDLLKDPRCKLETLQLRKCNLTEECCRVLSSVLSSNSSSLRELDLSNNNLQDSGVKLLSAGLENPHCTLETLSLDRCRITGEGCASLASALKTNPSSHLKELNLNGNNPGESGVKLLSDLLKDPRCKLETLQLSDCSITSKGCAVLASALKSNLSSHLKELNLDYNTPGESGVKLLSDLVKDPQCKLEKLQICSESHTHRM</sequence>
<evidence type="ECO:0000313" key="1">
    <source>
        <dbReference type="EMBL" id="MCI4378842.1"/>
    </source>
</evidence>
<reference evidence="1 2" key="1">
    <citation type="journal article" date="2022" name="bioRxiv">
        <title>An ancient truncated duplication of the anti-Mullerian hormone receptor type 2 gene is a potential conserved master sex determinant in the Pangasiidae catfish family.</title>
        <authorList>
            <person name="Wen M."/>
            <person name="Pan Q."/>
            <person name="Jouanno E."/>
            <person name="Montfort J."/>
            <person name="Zahm M."/>
            <person name="Cabau C."/>
            <person name="Klopp C."/>
            <person name="Iampietro C."/>
            <person name="Roques C."/>
            <person name="Bouchez O."/>
            <person name="Castinel A."/>
            <person name="Donnadieu C."/>
            <person name="Parrinello H."/>
            <person name="Poncet C."/>
            <person name="Belmonte E."/>
            <person name="Gautier V."/>
            <person name="Avarre J.-C."/>
            <person name="Dugue R."/>
            <person name="Gustiano R."/>
            <person name="Ha T.T.T."/>
            <person name="Campet M."/>
            <person name="Sriphairoj K."/>
            <person name="Ribolli J."/>
            <person name="de Almeida F.L."/>
            <person name="Desvignes T."/>
            <person name="Postlethwait J.H."/>
            <person name="Bucao C.F."/>
            <person name="Robinson-Rechavi M."/>
            <person name="Bobe J."/>
            <person name="Herpin A."/>
            <person name="Guiguen Y."/>
        </authorList>
    </citation>
    <scope>NUCLEOTIDE SEQUENCE [LARGE SCALE GENOMIC DNA]</scope>
    <source>
        <strain evidence="1">YG-Dec2019</strain>
    </source>
</reference>
<keyword evidence="2" id="KW-1185">Reference proteome</keyword>
<dbReference type="EMBL" id="CM040458">
    <property type="protein sequence ID" value="MCI4378842.1"/>
    <property type="molecule type" value="Genomic_DNA"/>
</dbReference>
<proteinExistence type="predicted"/>
<comment type="caution">
    <text evidence="1">The sequence shown here is derived from an EMBL/GenBank/DDBJ whole genome shotgun (WGS) entry which is preliminary data.</text>
</comment>
<organism evidence="1 2">
    <name type="scientific">Pangasianodon gigas</name>
    <name type="common">Mekong giant catfish</name>
    <name type="synonym">Pangasius gigas</name>
    <dbReference type="NCBI Taxonomy" id="30993"/>
    <lineage>
        <taxon>Eukaryota</taxon>
        <taxon>Metazoa</taxon>
        <taxon>Chordata</taxon>
        <taxon>Craniata</taxon>
        <taxon>Vertebrata</taxon>
        <taxon>Euteleostomi</taxon>
        <taxon>Actinopterygii</taxon>
        <taxon>Neopterygii</taxon>
        <taxon>Teleostei</taxon>
        <taxon>Ostariophysi</taxon>
        <taxon>Siluriformes</taxon>
        <taxon>Pangasiidae</taxon>
        <taxon>Pangasianodon</taxon>
    </lineage>
</organism>
<dbReference type="Proteomes" id="UP000829447">
    <property type="component" value="Linkage Group LG5"/>
</dbReference>